<evidence type="ECO:0000313" key="3">
    <source>
        <dbReference type="Proteomes" id="UP001529510"/>
    </source>
</evidence>
<dbReference type="Gene3D" id="1.20.1070.10">
    <property type="entry name" value="Rhodopsin 7-helix transmembrane proteins"/>
    <property type="match status" value="1"/>
</dbReference>
<keyword evidence="3" id="KW-1185">Reference proteome</keyword>
<sequence>DLEKLGSHVRKTALIQQQSIKTEWKLAKIAFVVIIVFVLSWSPYACVTLIAWAG</sequence>
<feature type="non-terminal residue" evidence="2">
    <location>
        <position position="54"/>
    </location>
</feature>
<feature type="non-terminal residue" evidence="2">
    <location>
        <position position="1"/>
    </location>
</feature>
<dbReference type="AlphaFoldDB" id="A0ABD0QBK6"/>
<keyword evidence="1" id="KW-0812">Transmembrane</keyword>
<accession>A0ABD0QBK6</accession>
<organism evidence="2 3">
    <name type="scientific">Cirrhinus mrigala</name>
    <name type="common">Mrigala</name>
    <dbReference type="NCBI Taxonomy" id="683832"/>
    <lineage>
        <taxon>Eukaryota</taxon>
        <taxon>Metazoa</taxon>
        <taxon>Chordata</taxon>
        <taxon>Craniata</taxon>
        <taxon>Vertebrata</taxon>
        <taxon>Euteleostomi</taxon>
        <taxon>Actinopterygii</taxon>
        <taxon>Neopterygii</taxon>
        <taxon>Teleostei</taxon>
        <taxon>Ostariophysi</taxon>
        <taxon>Cypriniformes</taxon>
        <taxon>Cyprinidae</taxon>
        <taxon>Labeoninae</taxon>
        <taxon>Labeonini</taxon>
        <taxon>Cirrhinus</taxon>
    </lineage>
</organism>
<keyword evidence="1" id="KW-1133">Transmembrane helix</keyword>
<name>A0ABD0QBK6_CIRMR</name>
<dbReference type="Proteomes" id="UP001529510">
    <property type="component" value="Unassembled WGS sequence"/>
</dbReference>
<dbReference type="SUPFAM" id="SSF81321">
    <property type="entry name" value="Family A G protein-coupled receptor-like"/>
    <property type="match status" value="1"/>
</dbReference>
<proteinExistence type="predicted"/>
<evidence type="ECO:0000313" key="2">
    <source>
        <dbReference type="EMBL" id="KAL0183265.1"/>
    </source>
</evidence>
<dbReference type="EMBL" id="JAMKFB020000010">
    <property type="protein sequence ID" value="KAL0183265.1"/>
    <property type="molecule type" value="Genomic_DNA"/>
</dbReference>
<feature type="transmembrane region" description="Helical" evidence="1">
    <location>
        <begin position="29"/>
        <end position="53"/>
    </location>
</feature>
<reference evidence="2 3" key="1">
    <citation type="submission" date="2024-05" db="EMBL/GenBank/DDBJ databases">
        <title>Genome sequencing and assembly of Indian major carp, Cirrhinus mrigala (Hamilton, 1822).</title>
        <authorList>
            <person name="Mohindra V."/>
            <person name="Chowdhury L.M."/>
            <person name="Lal K."/>
            <person name="Jena J.K."/>
        </authorList>
    </citation>
    <scope>NUCLEOTIDE SEQUENCE [LARGE SCALE GENOMIC DNA]</scope>
    <source>
        <strain evidence="2">CM1030</strain>
        <tissue evidence="2">Blood</tissue>
    </source>
</reference>
<comment type="caution">
    <text evidence="2">The sequence shown here is derived from an EMBL/GenBank/DDBJ whole genome shotgun (WGS) entry which is preliminary data.</text>
</comment>
<gene>
    <name evidence="2" type="ORF">M9458_022640</name>
</gene>
<protein>
    <submittedName>
        <fullName evidence="2">Uncharacterized protein</fullName>
    </submittedName>
</protein>
<evidence type="ECO:0000256" key="1">
    <source>
        <dbReference type="SAM" id="Phobius"/>
    </source>
</evidence>
<keyword evidence="1" id="KW-0472">Membrane</keyword>